<dbReference type="InterPro" id="IPR027417">
    <property type="entry name" value="P-loop_NTPase"/>
</dbReference>
<reference evidence="2 3" key="1">
    <citation type="submission" date="2016-05" db="EMBL/GenBank/DDBJ databases">
        <title>Single-cell genome of chain-forming Candidatus Thiomargarita nelsonii and comparison to other large sulfur-oxidizing bacteria.</title>
        <authorList>
            <person name="Winkel M."/>
            <person name="Salman V."/>
            <person name="Woyke T."/>
            <person name="Schulz-Vogt H."/>
            <person name="Richter M."/>
            <person name="Flood B."/>
            <person name="Bailey J."/>
            <person name="Amann R."/>
            <person name="Mussmann M."/>
        </authorList>
    </citation>
    <scope>NUCLEOTIDE SEQUENCE [LARGE SCALE GENOMIC DNA]</scope>
    <source>
        <strain evidence="2 3">THI036</strain>
    </source>
</reference>
<dbReference type="Gene3D" id="3.40.50.300">
    <property type="entry name" value="P-loop containing nucleotide triphosphate hydrolases"/>
    <property type="match status" value="1"/>
</dbReference>
<feature type="coiled-coil region" evidence="1">
    <location>
        <begin position="153"/>
        <end position="229"/>
    </location>
</feature>
<dbReference type="Proteomes" id="UP000076962">
    <property type="component" value="Unassembled WGS sequence"/>
</dbReference>
<protein>
    <submittedName>
        <fullName evidence="2">DNA sulfur modification protein DndD</fullName>
    </submittedName>
</protein>
<evidence type="ECO:0000256" key="1">
    <source>
        <dbReference type="SAM" id="Coils"/>
    </source>
</evidence>
<organism evidence="2 3">
    <name type="scientific">Candidatus Thiomargarita nelsonii</name>
    <dbReference type="NCBI Taxonomy" id="1003181"/>
    <lineage>
        <taxon>Bacteria</taxon>
        <taxon>Pseudomonadati</taxon>
        <taxon>Pseudomonadota</taxon>
        <taxon>Gammaproteobacteria</taxon>
        <taxon>Thiotrichales</taxon>
        <taxon>Thiotrichaceae</taxon>
        <taxon>Thiomargarita</taxon>
    </lineage>
</organism>
<keyword evidence="1" id="KW-0175">Coiled coil</keyword>
<keyword evidence="3" id="KW-1185">Reference proteome</keyword>
<sequence length="407" mass="48007">MQAFRSQRDEVLLKREQQQLEEQRAQLETKIAETLPRDIPLLANIKLVKSTLAQLSELLDTQSHTQEHQLLKELITSLPNELFDKPPYPLDEQQRHFYQDRLVQLLHKRISNLIPLETVLRLEPSRIKSIMGQLQRYTLEEVLQERINDLPSLQKIKTQLKKIDEKLETISSLSVDERTRYQQHKVEQKKYQNELINKKADFKKLQSEMKRLETEMSHKKLTITQQQKQVELNAQTRKKLDIANSLRDFFTQLKDRLKDKQKQQIEQAINHYFPILMTAHNMISHIRVTSDFELRYENAQGQVLGINNFSSGMKQLAATTLLWALKEVSGKNIPLIIDTPLARIDREHQDNLLRQYYPKIGKQVIILPTNSELDERKYEQLKPYIYKEYCLSNSQGDSTDIKEQAIF</sequence>
<feature type="coiled-coil region" evidence="1">
    <location>
        <begin position="6"/>
        <end position="33"/>
    </location>
</feature>
<dbReference type="AlphaFoldDB" id="A0A176RUZ2"/>
<comment type="caution">
    <text evidence="2">The sequence shown here is derived from an EMBL/GenBank/DDBJ whole genome shotgun (WGS) entry which is preliminary data.</text>
</comment>
<dbReference type="EMBL" id="LUTY01002763">
    <property type="protein sequence ID" value="OAD19535.1"/>
    <property type="molecule type" value="Genomic_DNA"/>
</dbReference>
<evidence type="ECO:0000313" key="2">
    <source>
        <dbReference type="EMBL" id="OAD19535.1"/>
    </source>
</evidence>
<evidence type="ECO:0000313" key="3">
    <source>
        <dbReference type="Proteomes" id="UP000076962"/>
    </source>
</evidence>
<name>A0A176RUZ2_9GAMM</name>
<accession>A0A176RUZ2</accession>
<gene>
    <name evidence="2" type="ORF">THIOM_004825</name>
</gene>
<proteinExistence type="predicted"/>